<feature type="compositionally biased region" description="Basic and acidic residues" evidence="1">
    <location>
        <begin position="163"/>
        <end position="175"/>
    </location>
</feature>
<evidence type="ECO:0000313" key="2">
    <source>
        <dbReference type="EMBL" id="KZM26659.1"/>
    </source>
</evidence>
<gene>
    <name evidence="2" type="ORF">ST47_g2197</name>
</gene>
<reference evidence="2 3" key="1">
    <citation type="journal article" date="2016" name="Sci. Rep.">
        <title>Draft genome sequencing and secretome analysis of fungal phytopathogen Ascochyta rabiei provides insight into the necrotrophic effector repertoire.</title>
        <authorList>
            <person name="Verma S."/>
            <person name="Gazara R.K."/>
            <person name="Nizam S."/>
            <person name="Parween S."/>
            <person name="Chattopadhyay D."/>
            <person name="Verma P.K."/>
        </authorList>
    </citation>
    <scope>NUCLEOTIDE SEQUENCE [LARGE SCALE GENOMIC DNA]</scope>
    <source>
        <strain evidence="2 3">ArDII</strain>
    </source>
</reference>
<evidence type="ECO:0000313" key="3">
    <source>
        <dbReference type="Proteomes" id="UP000076837"/>
    </source>
</evidence>
<proteinExistence type="predicted"/>
<accession>A0A163JY15</accession>
<dbReference type="AlphaFoldDB" id="A0A163JY15"/>
<feature type="compositionally biased region" description="Basic and acidic residues" evidence="1">
    <location>
        <begin position="96"/>
        <end position="107"/>
    </location>
</feature>
<name>A0A163JY15_DIDRA</name>
<organism evidence="2 3">
    <name type="scientific">Didymella rabiei</name>
    <name type="common">Chickpea ascochyta blight fungus</name>
    <name type="synonym">Mycosphaerella rabiei</name>
    <dbReference type="NCBI Taxonomy" id="5454"/>
    <lineage>
        <taxon>Eukaryota</taxon>
        <taxon>Fungi</taxon>
        <taxon>Dikarya</taxon>
        <taxon>Ascomycota</taxon>
        <taxon>Pezizomycotina</taxon>
        <taxon>Dothideomycetes</taxon>
        <taxon>Pleosporomycetidae</taxon>
        <taxon>Pleosporales</taxon>
        <taxon>Pleosporineae</taxon>
        <taxon>Didymellaceae</taxon>
        <taxon>Ascochyta</taxon>
    </lineage>
</organism>
<protein>
    <submittedName>
        <fullName evidence="2">Uncharacterized protein</fullName>
    </submittedName>
</protein>
<feature type="region of interest" description="Disordered" evidence="1">
    <location>
        <begin position="25"/>
        <end position="175"/>
    </location>
</feature>
<keyword evidence="3" id="KW-1185">Reference proteome</keyword>
<comment type="caution">
    <text evidence="2">The sequence shown here is derived from an EMBL/GenBank/DDBJ whole genome shotgun (WGS) entry which is preliminary data.</text>
</comment>
<feature type="compositionally biased region" description="Basic and acidic residues" evidence="1">
    <location>
        <begin position="69"/>
        <end position="85"/>
    </location>
</feature>
<sequence length="175" mass="19054">MAHITQGYSIETPSLHEQIDRTGIFKGGSDLESKNPAVARKLSEVSELSKSLASPAGDDIPSPPMNIDSDEHHAAPAAPRLRDYMDLAGDWEPDEGSEKDASSDSRQESSQGASDAYQRHIRDMMARLNTRMDGLVQSPPGDRAAEERESSGSVDQKRKGKAKVIEKRGGHDEDL</sequence>
<evidence type="ECO:0000256" key="1">
    <source>
        <dbReference type="SAM" id="MobiDB-lite"/>
    </source>
</evidence>
<dbReference type="EMBL" id="JYNV01000101">
    <property type="protein sequence ID" value="KZM26659.1"/>
    <property type="molecule type" value="Genomic_DNA"/>
</dbReference>
<feature type="compositionally biased region" description="Low complexity" evidence="1">
    <location>
        <begin position="45"/>
        <end position="54"/>
    </location>
</feature>
<dbReference type="Proteomes" id="UP000076837">
    <property type="component" value="Unassembled WGS sequence"/>
</dbReference>